<keyword evidence="2" id="KW-1185">Reference proteome</keyword>
<sequence>MLLSISPSATVSEVKSAYHRALLKYHPDKQITPQTQPPASYNDIGLLKLAYETLVVPETRAKYDADRTRKSISPRPAQVISLEDFTELDDDPGWTYGCRCGGAYVIMEQDLEKGQHLVGCNSCSEVIWAGYELVTEDKDAV</sequence>
<protein>
    <submittedName>
        <fullName evidence="1">Uncharacterized protein</fullName>
    </submittedName>
</protein>
<reference evidence="1" key="1">
    <citation type="journal article" date="2021" name="Environ. Microbiol.">
        <title>Gene family expansions and transcriptome signatures uncover fungal adaptations to wood decay.</title>
        <authorList>
            <person name="Hage H."/>
            <person name="Miyauchi S."/>
            <person name="Viragh M."/>
            <person name="Drula E."/>
            <person name="Min B."/>
            <person name="Chaduli D."/>
            <person name="Navarro D."/>
            <person name="Favel A."/>
            <person name="Norest M."/>
            <person name="Lesage-Meessen L."/>
            <person name="Balint B."/>
            <person name="Merenyi Z."/>
            <person name="de Eugenio L."/>
            <person name="Morin E."/>
            <person name="Martinez A.T."/>
            <person name="Baldrian P."/>
            <person name="Stursova M."/>
            <person name="Martinez M.J."/>
            <person name="Novotny C."/>
            <person name="Magnuson J.K."/>
            <person name="Spatafora J.W."/>
            <person name="Maurice S."/>
            <person name="Pangilinan J."/>
            <person name="Andreopoulos W."/>
            <person name="LaButti K."/>
            <person name="Hundley H."/>
            <person name="Na H."/>
            <person name="Kuo A."/>
            <person name="Barry K."/>
            <person name="Lipzen A."/>
            <person name="Henrissat B."/>
            <person name="Riley R."/>
            <person name="Ahrendt S."/>
            <person name="Nagy L.G."/>
            <person name="Grigoriev I.V."/>
            <person name="Martin F."/>
            <person name="Rosso M.N."/>
        </authorList>
    </citation>
    <scope>NUCLEOTIDE SEQUENCE</scope>
    <source>
        <strain evidence="1">CBS 384.51</strain>
    </source>
</reference>
<gene>
    <name evidence="1" type="ORF">BDY19DRAFT_1081067</name>
</gene>
<evidence type="ECO:0000313" key="1">
    <source>
        <dbReference type="EMBL" id="KAI0095060.1"/>
    </source>
</evidence>
<comment type="caution">
    <text evidence="1">The sequence shown here is derived from an EMBL/GenBank/DDBJ whole genome shotgun (WGS) entry which is preliminary data.</text>
</comment>
<proteinExistence type="predicted"/>
<accession>A0ACB8UL59</accession>
<name>A0ACB8UL59_9APHY</name>
<dbReference type="EMBL" id="MU274900">
    <property type="protein sequence ID" value="KAI0095060.1"/>
    <property type="molecule type" value="Genomic_DNA"/>
</dbReference>
<evidence type="ECO:0000313" key="2">
    <source>
        <dbReference type="Proteomes" id="UP001055072"/>
    </source>
</evidence>
<dbReference type="Proteomes" id="UP001055072">
    <property type="component" value="Unassembled WGS sequence"/>
</dbReference>
<organism evidence="1 2">
    <name type="scientific">Irpex rosettiformis</name>
    <dbReference type="NCBI Taxonomy" id="378272"/>
    <lineage>
        <taxon>Eukaryota</taxon>
        <taxon>Fungi</taxon>
        <taxon>Dikarya</taxon>
        <taxon>Basidiomycota</taxon>
        <taxon>Agaricomycotina</taxon>
        <taxon>Agaricomycetes</taxon>
        <taxon>Polyporales</taxon>
        <taxon>Irpicaceae</taxon>
        <taxon>Irpex</taxon>
    </lineage>
</organism>